<dbReference type="Pfam" id="PF08546">
    <property type="entry name" value="ApbA_C"/>
    <property type="match status" value="1"/>
</dbReference>
<name>A0A5B8LTX9_9HYPH</name>
<dbReference type="NCBIfam" id="TIGR00745">
    <property type="entry name" value="apbA_panE"/>
    <property type="match status" value="1"/>
</dbReference>
<keyword evidence="5 10" id="KW-0566">Pantothenate biosynthesis</keyword>
<evidence type="ECO:0000256" key="6">
    <source>
        <dbReference type="ARBA" id="ARBA00022857"/>
    </source>
</evidence>
<dbReference type="InterPro" id="IPR013752">
    <property type="entry name" value="KPA_reductase"/>
</dbReference>
<dbReference type="GO" id="GO:0008677">
    <property type="term" value="F:2-dehydropantoate 2-reductase activity"/>
    <property type="evidence" value="ECO:0007669"/>
    <property type="project" value="UniProtKB-EC"/>
</dbReference>
<protein>
    <recommendedName>
        <fullName evidence="4 10">2-dehydropantoate 2-reductase</fullName>
        <ecNumber evidence="3 10">1.1.1.169</ecNumber>
    </recommendedName>
    <alternativeName>
        <fullName evidence="8 10">Ketopantoate reductase</fullName>
    </alternativeName>
</protein>
<dbReference type="InterPro" id="IPR003710">
    <property type="entry name" value="ApbA"/>
</dbReference>
<dbReference type="NCBIfam" id="NF005091">
    <property type="entry name" value="PRK06522.2-2"/>
    <property type="match status" value="1"/>
</dbReference>
<dbReference type="SUPFAM" id="SSF48179">
    <property type="entry name" value="6-phosphogluconate dehydrogenase C-terminal domain-like"/>
    <property type="match status" value="1"/>
</dbReference>
<dbReference type="Gene3D" id="3.40.50.720">
    <property type="entry name" value="NAD(P)-binding Rossmann-like Domain"/>
    <property type="match status" value="1"/>
</dbReference>
<evidence type="ECO:0000256" key="3">
    <source>
        <dbReference type="ARBA" id="ARBA00013014"/>
    </source>
</evidence>
<dbReference type="Proteomes" id="UP000315364">
    <property type="component" value="Chromosome"/>
</dbReference>
<feature type="domain" description="Ketopantoate reductase N-terminal" evidence="11">
    <location>
        <begin position="4"/>
        <end position="144"/>
    </location>
</feature>
<dbReference type="Gene3D" id="1.10.1040.10">
    <property type="entry name" value="N-(1-d-carboxylethyl)-l-norvaline Dehydrogenase, domain 2"/>
    <property type="match status" value="1"/>
</dbReference>
<dbReference type="InterPro" id="IPR013332">
    <property type="entry name" value="KPR_N"/>
</dbReference>
<evidence type="ECO:0000256" key="9">
    <source>
        <dbReference type="ARBA" id="ARBA00048793"/>
    </source>
</evidence>
<dbReference type="InterPro" id="IPR036291">
    <property type="entry name" value="NAD(P)-bd_dom_sf"/>
</dbReference>
<comment type="function">
    <text evidence="10">Catalyzes the NADPH-dependent reduction of ketopantoate into pantoic acid.</text>
</comment>
<gene>
    <name evidence="13" type="ORF">FPZ08_10480</name>
</gene>
<comment type="pathway">
    <text evidence="1 10">Cofactor biosynthesis; (R)-pantothenate biosynthesis; (R)-pantoate from 3-methyl-2-oxobutanoate: step 2/2.</text>
</comment>
<dbReference type="AlphaFoldDB" id="A0A5B8LTX9"/>
<dbReference type="GO" id="GO:0015940">
    <property type="term" value="P:pantothenate biosynthetic process"/>
    <property type="evidence" value="ECO:0007669"/>
    <property type="project" value="UniProtKB-UniPathway"/>
</dbReference>
<dbReference type="InterPro" id="IPR008927">
    <property type="entry name" value="6-PGluconate_DH-like_C_sf"/>
</dbReference>
<evidence type="ECO:0000256" key="5">
    <source>
        <dbReference type="ARBA" id="ARBA00022655"/>
    </source>
</evidence>
<dbReference type="OrthoDB" id="9796561at2"/>
<comment type="catalytic activity">
    <reaction evidence="9 10">
        <text>(R)-pantoate + NADP(+) = 2-dehydropantoate + NADPH + H(+)</text>
        <dbReference type="Rhea" id="RHEA:16233"/>
        <dbReference type="ChEBI" id="CHEBI:11561"/>
        <dbReference type="ChEBI" id="CHEBI:15378"/>
        <dbReference type="ChEBI" id="CHEBI:15980"/>
        <dbReference type="ChEBI" id="CHEBI:57783"/>
        <dbReference type="ChEBI" id="CHEBI:58349"/>
        <dbReference type="EC" id="1.1.1.169"/>
    </reaction>
</comment>
<dbReference type="EC" id="1.1.1.169" evidence="3 10"/>
<evidence type="ECO:0000256" key="7">
    <source>
        <dbReference type="ARBA" id="ARBA00023002"/>
    </source>
</evidence>
<sequence>MTTIAVIGPGAIGGTVAAWLAQKPDFSLVLCARTPLDDLRVETPEGVITAQPEVLTDPAKARVVDWVLVATKTYDVESTRPWLERLVGADTRVAIIQNGVEHVQLFAHLVPEERLVPVMINLPAVRSAPGRIEQRGHGIIAVPAGRNGDELVALFGHTEIEAAAHADFLSQAWIKLTSNCGAIVPALTLRAPGPVWSADMEAIVRGLAEECAAVGRAEGAEIPQSVVEATVANARNSREGSIAGSIHADRLAGHQMEVDARNGVIVRLGETHGIATPMNRVLVTLLAGAGSPWVSR</sequence>
<evidence type="ECO:0000259" key="11">
    <source>
        <dbReference type="Pfam" id="PF02558"/>
    </source>
</evidence>
<evidence type="ECO:0000313" key="14">
    <source>
        <dbReference type="Proteomes" id="UP000315364"/>
    </source>
</evidence>
<reference evidence="13 14" key="1">
    <citation type="submission" date="2019-07" db="EMBL/GenBank/DDBJ databases">
        <title>Full genome sequence of Devosia sp. Gsoil 520.</title>
        <authorList>
            <person name="Im W.-T."/>
        </authorList>
    </citation>
    <scope>NUCLEOTIDE SEQUENCE [LARGE SCALE GENOMIC DNA]</scope>
    <source>
        <strain evidence="13 14">Gsoil 520</strain>
    </source>
</reference>
<evidence type="ECO:0000256" key="4">
    <source>
        <dbReference type="ARBA" id="ARBA00019465"/>
    </source>
</evidence>
<dbReference type="InterPro" id="IPR013328">
    <property type="entry name" value="6PGD_dom2"/>
</dbReference>
<organism evidence="13 14">
    <name type="scientific">Devosia ginsengisoli</name>
    <dbReference type="NCBI Taxonomy" id="400770"/>
    <lineage>
        <taxon>Bacteria</taxon>
        <taxon>Pseudomonadati</taxon>
        <taxon>Pseudomonadota</taxon>
        <taxon>Alphaproteobacteria</taxon>
        <taxon>Hyphomicrobiales</taxon>
        <taxon>Devosiaceae</taxon>
        <taxon>Devosia</taxon>
    </lineage>
</organism>
<proteinExistence type="inferred from homology"/>
<evidence type="ECO:0000256" key="8">
    <source>
        <dbReference type="ARBA" id="ARBA00032024"/>
    </source>
</evidence>
<keyword evidence="7 10" id="KW-0560">Oxidoreductase</keyword>
<dbReference type="SUPFAM" id="SSF51735">
    <property type="entry name" value="NAD(P)-binding Rossmann-fold domains"/>
    <property type="match status" value="1"/>
</dbReference>
<dbReference type="InterPro" id="IPR051402">
    <property type="entry name" value="KPR-Related"/>
</dbReference>
<evidence type="ECO:0000313" key="13">
    <source>
        <dbReference type="EMBL" id="QDZ11144.1"/>
    </source>
</evidence>
<dbReference type="EMBL" id="CP042304">
    <property type="protein sequence ID" value="QDZ11144.1"/>
    <property type="molecule type" value="Genomic_DNA"/>
</dbReference>
<dbReference type="UniPathway" id="UPA00028">
    <property type="reaction ID" value="UER00004"/>
</dbReference>
<dbReference type="KEGG" id="dea:FPZ08_10480"/>
<accession>A0A5B8LTX9</accession>
<keyword evidence="14" id="KW-1185">Reference proteome</keyword>
<dbReference type="RefSeq" id="WP_146289967.1">
    <property type="nucleotide sequence ID" value="NZ_CP042304.1"/>
</dbReference>
<evidence type="ECO:0000256" key="10">
    <source>
        <dbReference type="RuleBase" id="RU362068"/>
    </source>
</evidence>
<evidence type="ECO:0000256" key="1">
    <source>
        <dbReference type="ARBA" id="ARBA00004994"/>
    </source>
</evidence>
<dbReference type="PANTHER" id="PTHR21708">
    <property type="entry name" value="PROBABLE 2-DEHYDROPANTOATE 2-REDUCTASE"/>
    <property type="match status" value="1"/>
</dbReference>
<keyword evidence="6 10" id="KW-0521">NADP</keyword>
<dbReference type="PANTHER" id="PTHR21708:SF26">
    <property type="entry name" value="2-DEHYDROPANTOATE 2-REDUCTASE"/>
    <property type="match status" value="1"/>
</dbReference>
<dbReference type="GO" id="GO:0005737">
    <property type="term" value="C:cytoplasm"/>
    <property type="evidence" value="ECO:0007669"/>
    <property type="project" value="TreeGrafter"/>
</dbReference>
<evidence type="ECO:0000259" key="12">
    <source>
        <dbReference type="Pfam" id="PF08546"/>
    </source>
</evidence>
<comment type="similarity">
    <text evidence="2 10">Belongs to the ketopantoate reductase family.</text>
</comment>
<feature type="domain" description="Ketopantoate reductase C-terminal" evidence="12">
    <location>
        <begin position="167"/>
        <end position="287"/>
    </location>
</feature>
<dbReference type="Pfam" id="PF02558">
    <property type="entry name" value="ApbA"/>
    <property type="match status" value="1"/>
</dbReference>
<evidence type="ECO:0000256" key="2">
    <source>
        <dbReference type="ARBA" id="ARBA00007870"/>
    </source>
</evidence>